<protein>
    <submittedName>
        <fullName evidence="1">Uncharacterized protein</fullName>
    </submittedName>
</protein>
<evidence type="ECO:0000313" key="2">
    <source>
        <dbReference type="Proteomes" id="UP000075809"/>
    </source>
</evidence>
<accession>A0A151XIZ4</accession>
<dbReference type="EMBL" id="KQ982080">
    <property type="protein sequence ID" value="KYQ60383.1"/>
    <property type="molecule type" value="Genomic_DNA"/>
</dbReference>
<name>A0A151XIZ4_9HYME</name>
<proteinExistence type="predicted"/>
<dbReference type="Proteomes" id="UP000075809">
    <property type="component" value="Unassembled WGS sequence"/>
</dbReference>
<sequence length="94" mass="10820">MSDWRSVTHSDEVRGNVRVHDLRQHEESVVLARRELADQSSKEEHLKFNICHLPSFLSFLYLEFGLEFISALNLTLMKSVNKGLLLTVDNHGDV</sequence>
<evidence type="ECO:0000313" key="1">
    <source>
        <dbReference type="EMBL" id="KYQ60383.1"/>
    </source>
</evidence>
<organism evidence="1 2">
    <name type="scientific">Mycetomoellerius zeteki</name>
    <dbReference type="NCBI Taxonomy" id="64791"/>
    <lineage>
        <taxon>Eukaryota</taxon>
        <taxon>Metazoa</taxon>
        <taxon>Ecdysozoa</taxon>
        <taxon>Arthropoda</taxon>
        <taxon>Hexapoda</taxon>
        <taxon>Insecta</taxon>
        <taxon>Pterygota</taxon>
        <taxon>Neoptera</taxon>
        <taxon>Endopterygota</taxon>
        <taxon>Hymenoptera</taxon>
        <taxon>Apocrita</taxon>
        <taxon>Aculeata</taxon>
        <taxon>Formicoidea</taxon>
        <taxon>Formicidae</taxon>
        <taxon>Myrmicinae</taxon>
        <taxon>Mycetomoellerius</taxon>
    </lineage>
</organism>
<reference evidence="1 2" key="1">
    <citation type="submission" date="2015-09" db="EMBL/GenBank/DDBJ databases">
        <title>Trachymyrmex zeteki WGS genome.</title>
        <authorList>
            <person name="Nygaard S."/>
            <person name="Hu H."/>
            <person name="Boomsma J."/>
            <person name="Zhang G."/>
        </authorList>
    </citation>
    <scope>NUCLEOTIDE SEQUENCE [LARGE SCALE GENOMIC DNA]</scope>
    <source>
        <strain evidence="1">Tzet28-1</strain>
        <tissue evidence="1">Whole body</tissue>
    </source>
</reference>
<gene>
    <name evidence="1" type="ORF">ALC60_00791</name>
</gene>
<dbReference type="AlphaFoldDB" id="A0A151XIZ4"/>
<keyword evidence="2" id="KW-1185">Reference proteome</keyword>